<dbReference type="Proteomes" id="UP000076842">
    <property type="component" value="Unassembled WGS sequence"/>
</dbReference>
<dbReference type="GO" id="GO:0005666">
    <property type="term" value="C:RNA polymerase III complex"/>
    <property type="evidence" value="ECO:0007669"/>
    <property type="project" value="InterPro"/>
</dbReference>
<evidence type="ECO:0000256" key="4">
    <source>
        <dbReference type="ARBA" id="ARBA00022478"/>
    </source>
</evidence>
<dbReference type="InterPro" id="IPR005574">
    <property type="entry name" value="Rpb4/RPC9"/>
</dbReference>
<proteinExistence type="inferred from homology"/>
<evidence type="ECO:0000256" key="5">
    <source>
        <dbReference type="ARBA" id="ARBA00023163"/>
    </source>
</evidence>
<keyword evidence="6" id="KW-0539">Nucleus</keyword>
<dbReference type="Gene3D" id="1.20.1250.40">
    <property type="match status" value="1"/>
</dbReference>
<evidence type="ECO:0000256" key="7">
    <source>
        <dbReference type="SAM" id="MobiDB-lite"/>
    </source>
</evidence>
<comment type="similarity">
    <text evidence="2">Belongs to the eukaryotic RPC9 RNA polymerase subunit family.</text>
</comment>
<dbReference type="InterPro" id="IPR038846">
    <property type="entry name" value="RPC9"/>
</dbReference>
<dbReference type="OrthoDB" id="1746530at2759"/>
<evidence type="ECO:0000256" key="1">
    <source>
        <dbReference type="ARBA" id="ARBA00004123"/>
    </source>
</evidence>
<dbReference type="AlphaFoldDB" id="A0A165ENY9"/>
<dbReference type="InterPro" id="IPR038324">
    <property type="entry name" value="Rpb4/RPC9_sf"/>
</dbReference>
<protein>
    <recommendedName>
        <fullName evidence="3">DNA-directed RNA polymerase III subunit RPC9</fullName>
    </recommendedName>
</protein>
<dbReference type="FunCoup" id="A0A165ENY9">
    <property type="interactions" value="94"/>
</dbReference>
<dbReference type="PANTHER" id="PTHR15561:SF0">
    <property type="entry name" value="DNA-DIRECTED RNA POLYMERASE III SUBUNIT RPC9"/>
    <property type="match status" value="1"/>
</dbReference>
<reference evidence="8 9" key="1">
    <citation type="journal article" date="2016" name="Mol. Biol. Evol.">
        <title>Comparative Genomics of Early-Diverging Mushroom-Forming Fungi Provides Insights into the Origins of Lignocellulose Decay Capabilities.</title>
        <authorList>
            <person name="Nagy L.G."/>
            <person name="Riley R."/>
            <person name="Tritt A."/>
            <person name="Adam C."/>
            <person name="Daum C."/>
            <person name="Floudas D."/>
            <person name="Sun H."/>
            <person name="Yadav J.S."/>
            <person name="Pangilinan J."/>
            <person name="Larsson K.H."/>
            <person name="Matsuura K."/>
            <person name="Barry K."/>
            <person name="Labutti K."/>
            <person name="Kuo R."/>
            <person name="Ohm R.A."/>
            <person name="Bhattacharya S.S."/>
            <person name="Shirouzu T."/>
            <person name="Yoshinaga Y."/>
            <person name="Martin F.M."/>
            <person name="Grigoriev I.V."/>
            <person name="Hibbett D.S."/>
        </authorList>
    </citation>
    <scope>NUCLEOTIDE SEQUENCE [LARGE SCALE GENOMIC DNA]</scope>
    <source>
        <strain evidence="8 9">HHB12733</strain>
    </source>
</reference>
<dbReference type="GO" id="GO:0006384">
    <property type="term" value="P:transcription initiation at RNA polymerase III promoter"/>
    <property type="evidence" value="ECO:0007669"/>
    <property type="project" value="InterPro"/>
</dbReference>
<dbReference type="EMBL" id="KV423998">
    <property type="protein sequence ID" value="KZT55245.1"/>
    <property type="molecule type" value="Genomic_DNA"/>
</dbReference>
<dbReference type="Pfam" id="PF03874">
    <property type="entry name" value="RNA_pol_Rpb4"/>
    <property type="match status" value="1"/>
</dbReference>
<keyword evidence="5" id="KW-0804">Transcription</keyword>
<gene>
    <name evidence="8" type="ORF">CALCODRAFT_484908</name>
</gene>
<dbReference type="GO" id="GO:0000166">
    <property type="term" value="F:nucleotide binding"/>
    <property type="evidence" value="ECO:0007669"/>
    <property type="project" value="InterPro"/>
</dbReference>
<keyword evidence="9" id="KW-1185">Reference proteome</keyword>
<feature type="compositionally biased region" description="Basic and acidic residues" evidence="7">
    <location>
        <begin position="148"/>
        <end position="161"/>
    </location>
</feature>
<dbReference type="InterPro" id="IPR010997">
    <property type="entry name" value="HRDC-like_sf"/>
</dbReference>
<evidence type="ECO:0000313" key="8">
    <source>
        <dbReference type="EMBL" id="KZT55245.1"/>
    </source>
</evidence>
<dbReference type="SUPFAM" id="SSF47819">
    <property type="entry name" value="HRDC-like"/>
    <property type="match status" value="1"/>
</dbReference>
<organism evidence="8 9">
    <name type="scientific">Calocera cornea HHB12733</name>
    <dbReference type="NCBI Taxonomy" id="1353952"/>
    <lineage>
        <taxon>Eukaryota</taxon>
        <taxon>Fungi</taxon>
        <taxon>Dikarya</taxon>
        <taxon>Basidiomycota</taxon>
        <taxon>Agaricomycotina</taxon>
        <taxon>Dacrymycetes</taxon>
        <taxon>Dacrymycetales</taxon>
        <taxon>Dacrymycetaceae</taxon>
        <taxon>Calocera</taxon>
    </lineage>
</organism>
<dbReference type="PANTHER" id="PTHR15561">
    <property type="entry name" value="CALCITONIN GENE-RELATED PEPTIDE-RECEPTOR COMPONENT PROTEIN"/>
    <property type="match status" value="1"/>
</dbReference>
<comment type="subcellular location">
    <subcellularLocation>
        <location evidence="1">Nucleus</location>
    </subcellularLocation>
</comment>
<evidence type="ECO:0000256" key="3">
    <source>
        <dbReference type="ARBA" id="ARBA00016672"/>
    </source>
</evidence>
<evidence type="ECO:0000256" key="6">
    <source>
        <dbReference type="ARBA" id="ARBA00023242"/>
    </source>
</evidence>
<dbReference type="STRING" id="1353952.A0A165ENY9"/>
<dbReference type="InParanoid" id="A0A165ENY9"/>
<accession>A0A165ENY9</accession>
<feature type="compositionally biased region" description="Acidic residues" evidence="7">
    <location>
        <begin position="167"/>
        <end position="195"/>
    </location>
</feature>
<sequence>MEVVNARTAFLSNYEVLSLVQELDSDALAQGTYGDMPANQRAIQNDLRTYLTSKHVDACDQTAGSVQHLARGLAGFGLRLTRTEKLQICNQMPTELVVLYTIIENFEDRLSDESASQILALVRESQAQAASELATLRPAPSPSPAKDGPADEKQGNGKEQEEQLFLPEEEAEPDPWAEEFDAPEEVDVEIDEVEE</sequence>
<feature type="region of interest" description="Disordered" evidence="7">
    <location>
        <begin position="134"/>
        <end position="195"/>
    </location>
</feature>
<keyword evidence="4" id="KW-0240">DNA-directed RNA polymerase</keyword>
<evidence type="ECO:0000256" key="2">
    <source>
        <dbReference type="ARBA" id="ARBA00006898"/>
    </source>
</evidence>
<name>A0A165ENY9_9BASI</name>
<evidence type="ECO:0000313" key="9">
    <source>
        <dbReference type="Proteomes" id="UP000076842"/>
    </source>
</evidence>